<name>A0A812SP52_SYMPI</name>
<accession>A0A812SP52</accession>
<comment type="caution">
    <text evidence="1">The sequence shown here is derived from an EMBL/GenBank/DDBJ whole genome shotgun (WGS) entry which is preliminary data.</text>
</comment>
<dbReference type="OrthoDB" id="441881at2759"/>
<reference evidence="1" key="1">
    <citation type="submission" date="2021-02" db="EMBL/GenBank/DDBJ databases">
        <authorList>
            <person name="Dougan E. K."/>
            <person name="Rhodes N."/>
            <person name="Thang M."/>
            <person name="Chan C."/>
        </authorList>
    </citation>
    <scope>NUCLEOTIDE SEQUENCE</scope>
</reference>
<dbReference type="EMBL" id="CAJNIZ010026836">
    <property type="protein sequence ID" value="CAE7495527.1"/>
    <property type="molecule type" value="Genomic_DNA"/>
</dbReference>
<protein>
    <submittedName>
        <fullName evidence="1">Uncharacterized protein</fullName>
    </submittedName>
</protein>
<evidence type="ECO:0000313" key="1">
    <source>
        <dbReference type="EMBL" id="CAE7495527.1"/>
    </source>
</evidence>
<evidence type="ECO:0000313" key="2">
    <source>
        <dbReference type="Proteomes" id="UP000649617"/>
    </source>
</evidence>
<gene>
    <name evidence="1" type="ORF">SPIL2461_LOCUS12784</name>
</gene>
<feature type="non-terminal residue" evidence="1">
    <location>
        <position position="136"/>
    </location>
</feature>
<proteinExistence type="predicted"/>
<sequence length="136" mass="15278">QLKECMKTRHRSELSELKFDLIASGTSIYSAGYLLPLMHAISKPSTRVLLAPSVSQKKFADRWGRFVRRYFQHATVYPDDFLTSVHRSGWAPFCEGSCPLYQLSGPRKERYPGVARDGWRLLPGPAACSTAAEAEV</sequence>
<dbReference type="Proteomes" id="UP000649617">
    <property type="component" value="Unassembled WGS sequence"/>
</dbReference>
<keyword evidence="2" id="KW-1185">Reference proteome</keyword>
<organism evidence="1 2">
    <name type="scientific">Symbiodinium pilosum</name>
    <name type="common">Dinoflagellate</name>
    <dbReference type="NCBI Taxonomy" id="2952"/>
    <lineage>
        <taxon>Eukaryota</taxon>
        <taxon>Sar</taxon>
        <taxon>Alveolata</taxon>
        <taxon>Dinophyceae</taxon>
        <taxon>Suessiales</taxon>
        <taxon>Symbiodiniaceae</taxon>
        <taxon>Symbiodinium</taxon>
    </lineage>
</organism>
<dbReference type="AlphaFoldDB" id="A0A812SP52"/>